<dbReference type="InterPro" id="IPR058922">
    <property type="entry name" value="WHD_DRP"/>
</dbReference>
<dbReference type="PRINTS" id="PR00364">
    <property type="entry name" value="DISEASERSIST"/>
</dbReference>
<keyword evidence="5" id="KW-0547">Nucleotide-binding</keyword>
<dbReference type="InterPro" id="IPR002182">
    <property type="entry name" value="NB-ARC"/>
</dbReference>
<dbReference type="InterPro" id="IPR032675">
    <property type="entry name" value="LRR_dom_sf"/>
</dbReference>
<organism evidence="12 13">
    <name type="scientific">Solanum commersonii</name>
    <name type="common">Commerson's wild potato</name>
    <name type="synonym">Commerson's nightshade</name>
    <dbReference type="NCBI Taxonomy" id="4109"/>
    <lineage>
        <taxon>Eukaryota</taxon>
        <taxon>Viridiplantae</taxon>
        <taxon>Streptophyta</taxon>
        <taxon>Embryophyta</taxon>
        <taxon>Tracheophyta</taxon>
        <taxon>Spermatophyta</taxon>
        <taxon>Magnoliopsida</taxon>
        <taxon>eudicotyledons</taxon>
        <taxon>Gunneridae</taxon>
        <taxon>Pentapetalae</taxon>
        <taxon>asterids</taxon>
        <taxon>lamiids</taxon>
        <taxon>Solanales</taxon>
        <taxon>Solanaceae</taxon>
        <taxon>Solanoideae</taxon>
        <taxon>Solaneae</taxon>
        <taxon>Solanum</taxon>
    </lineage>
</organism>
<dbReference type="InterPro" id="IPR027417">
    <property type="entry name" value="P-loop_NTPase"/>
</dbReference>
<dbReference type="Pfam" id="PF23559">
    <property type="entry name" value="WHD_DRP"/>
    <property type="match status" value="2"/>
</dbReference>
<feature type="domain" description="Disease resistance protein winged helix" evidence="11">
    <location>
        <begin position="275"/>
        <end position="345"/>
    </location>
</feature>
<dbReference type="OrthoDB" id="1264229at2759"/>
<comment type="subcellular location">
    <subcellularLocation>
        <location evidence="1">Membrane</location>
        <topology evidence="1">Peripheral membrane protein</topology>
    </subcellularLocation>
</comment>
<dbReference type="Gene3D" id="3.40.50.300">
    <property type="entry name" value="P-loop containing nucleotide triphosphate hydrolases"/>
    <property type="match status" value="2"/>
</dbReference>
<evidence type="ECO:0000256" key="1">
    <source>
        <dbReference type="ARBA" id="ARBA00004170"/>
    </source>
</evidence>
<dbReference type="GO" id="GO:0051607">
    <property type="term" value="P:defense response to virus"/>
    <property type="evidence" value="ECO:0007669"/>
    <property type="project" value="UniProtKB-ARBA"/>
</dbReference>
<dbReference type="InterPro" id="IPR042197">
    <property type="entry name" value="Apaf_helical"/>
</dbReference>
<dbReference type="GO" id="GO:0043531">
    <property type="term" value="F:ADP binding"/>
    <property type="evidence" value="ECO:0007669"/>
    <property type="project" value="InterPro"/>
</dbReference>
<evidence type="ECO:0000256" key="9">
    <source>
        <dbReference type="ARBA" id="ARBA00023136"/>
    </source>
</evidence>
<keyword evidence="4" id="KW-0677">Repeat</keyword>
<keyword evidence="6" id="KW-0611">Plant defense</keyword>
<evidence type="ECO:0000259" key="11">
    <source>
        <dbReference type="Pfam" id="PF23559"/>
    </source>
</evidence>
<evidence type="ECO:0000256" key="2">
    <source>
        <dbReference type="ARBA" id="ARBA00008894"/>
    </source>
</evidence>
<keyword evidence="9" id="KW-0472">Membrane</keyword>
<feature type="domain" description="NB-ARC" evidence="10">
    <location>
        <begin position="404"/>
        <end position="567"/>
    </location>
</feature>
<evidence type="ECO:0000256" key="5">
    <source>
        <dbReference type="ARBA" id="ARBA00022741"/>
    </source>
</evidence>
<dbReference type="Gene3D" id="1.10.10.10">
    <property type="entry name" value="Winged helix-like DNA-binding domain superfamily/Winged helix DNA-binding domain"/>
    <property type="match status" value="2"/>
</dbReference>
<gene>
    <name evidence="12" type="ORF">H5410_025262</name>
</gene>
<dbReference type="InterPro" id="IPR036388">
    <property type="entry name" value="WH-like_DNA-bd_sf"/>
</dbReference>
<keyword evidence="7" id="KW-0067">ATP-binding</keyword>
<dbReference type="PANTHER" id="PTHR23155">
    <property type="entry name" value="DISEASE RESISTANCE PROTEIN RP"/>
    <property type="match status" value="1"/>
</dbReference>
<evidence type="ECO:0000256" key="7">
    <source>
        <dbReference type="ARBA" id="ARBA00022840"/>
    </source>
</evidence>
<dbReference type="Proteomes" id="UP000824120">
    <property type="component" value="Chromosome 5"/>
</dbReference>
<dbReference type="Gene3D" id="3.80.10.10">
    <property type="entry name" value="Ribonuclease Inhibitor"/>
    <property type="match status" value="1"/>
</dbReference>
<dbReference type="PANTHER" id="PTHR23155:SF1228">
    <property type="entry name" value="NB-ARC DOMAIN CONTAINING PROTEIN, EXPRESSED"/>
    <property type="match status" value="1"/>
</dbReference>
<evidence type="ECO:0008006" key="14">
    <source>
        <dbReference type="Google" id="ProtNLM"/>
    </source>
</evidence>
<keyword evidence="8" id="KW-0175">Coiled coil</keyword>
<evidence type="ECO:0000256" key="6">
    <source>
        <dbReference type="ARBA" id="ARBA00022821"/>
    </source>
</evidence>
<keyword evidence="13" id="KW-1185">Reference proteome</keyword>
<evidence type="ECO:0000259" key="10">
    <source>
        <dbReference type="Pfam" id="PF00931"/>
    </source>
</evidence>
<feature type="domain" description="NB-ARC" evidence="10">
    <location>
        <begin position="25"/>
        <end position="192"/>
    </location>
</feature>
<evidence type="ECO:0000256" key="8">
    <source>
        <dbReference type="ARBA" id="ARBA00023054"/>
    </source>
</evidence>
<keyword evidence="3" id="KW-0433">Leucine-rich repeat</keyword>
<reference evidence="12 13" key="1">
    <citation type="submission" date="2020-09" db="EMBL/GenBank/DDBJ databases">
        <title>De no assembly of potato wild relative species, Solanum commersonii.</title>
        <authorList>
            <person name="Cho K."/>
        </authorList>
    </citation>
    <scope>NUCLEOTIDE SEQUENCE [LARGE SCALE GENOMIC DNA]</scope>
    <source>
        <strain evidence="12">LZ3.2</strain>
        <tissue evidence="12">Leaf</tissue>
    </source>
</reference>
<feature type="domain" description="Disease resistance protein winged helix" evidence="11">
    <location>
        <begin position="649"/>
        <end position="719"/>
    </location>
</feature>
<dbReference type="FunFam" id="3.40.50.300:FF:001091">
    <property type="entry name" value="Probable disease resistance protein At1g61300"/>
    <property type="match status" value="2"/>
</dbReference>
<protein>
    <recommendedName>
        <fullName evidence="14">NB-ARC domain-containing protein</fullName>
    </recommendedName>
</protein>
<dbReference type="SUPFAM" id="SSF52058">
    <property type="entry name" value="L domain-like"/>
    <property type="match status" value="1"/>
</dbReference>
<dbReference type="GO" id="GO:0098542">
    <property type="term" value="P:defense response to other organism"/>
    <property type="evidence" value="ECO:0007669"/>
    <property type="project" value="TreeGrafter"/>
</dbReference>
<accession>A0A9J5YTS5</accession>
<dbReference type="AlphaFoldDB" id="A0A9J5YTS5"/>
<evidence type="ECO:0000313" key="13">
    <source>
        <dbReference type="Proteomes" id="UP000824120"/>
    </source>
</evidence>
<comment type="similarity">
    <text evidence="2">Belongs to the disease resistance NB-LRR family.</text>
</comment>
<sequence length="1126" mass="131108">MENSEESCTEPYYPSIHEELVGFDDNAENITKYLISGEKDLDVVSIVGMAGLGKTALARNIYNSRSIIDHFDVRAWCSVSQTYNRRELYVDILKQMTDDHHKYVDVAHLADILQKCLCVRKYLIVLDNIWDGKAWDDIQLCAPYSGKGSRIMVTTRNEESALYMRKYSDPYLLPFLNDEKSWELLQKRVFQRGNSCPLELVNVGQLVAKKCKGLPSLIILIAEILSEEREASSWLKVAYHISSYVSDEEMSMKTIQSSYDHLPDHLKPCLLYMGLFPKDYEIPVSDLLKWWIAEEFVQNIDTLKLEKLSEICLCNLVGSNLVVVSKTRWNGKVKCCTVLDQVREFCLRKITEEKFMQLIVPYSYPDQPEEQRLCMYIHDRTMTSDFKESDQEFIVHPKFSILDKQIIQKLTRGTKEREVISIVGMAGLGKTTLARKVYNSHSIADHFDARAFCIVSQKYSIRKLLFEILKQATGEKRDMIKEDEDVADTLRKALYCKRYLIVLDDMWNYEAWEDLQSWFPCVETGSRIMVTTRVQEVAIKMSDPYLLRFLTDEESWELLQKKVFKREGVPLELEEAGFEVARNCKGLPLVIVLNAGIIAQKERRVSVWKEFAKDLSSLGLEEQSRKAVQSSYDYLRDHLKHCLLYIGYFPEDYNIPVSDLLKLWIAEELVPNSNDTENLEKSSKDCLSDLVNRSLLMVSKRRSNGDIKYCMVHDLIREFCSSKLEEEDFKQRIVSYNSSSQVPSSPKDPARLCMYIHDNLVYQLELNGYSLDKISMMDSEEKESLEFIAHPRFYSSKCMDLFSLLDNLRLIRVLHLLDINMESTWEFQNSPASTLESLTHLKYLAIFVKKFDFKWVSHMIDLQTLRVHSHQRIKTSPDIWKMKKLRHVDITEFSFIWEDDEQEQHVLDNLKTFGKCRVSLADMNRKFWWRFPNLEELSLSVVNFHGMTNHSLFPTPEIHNRLQSLEISFPIGFSTSIGWFKSVFPMNVRFLSLSGISLTEEVVTSIAALQKLETLKLFFIHFPNNNPLWDVTDREFKVLKYLKLELVNMNQWESSDTSFPMLEKLVIKDCEQLEEIPSSFADIPTLRLIKLISCSESVCDSAQSIKEEVENTQGYERLQLHIPKNY</sequence>
<dbReference type="InterPro" id="IPR044974">
    <property type="entry name" value="Disease_R_plants"/>
</dbReference>
<dbReference type="GO" id="GO:0005524">
    <property type="term" value="F:ATP binding"/>
    <property type="evidence" value="ECO:0007669"/>
    <property type="project" value="UniProtKB-KW"/>
</dbReference>
<dbReference type="Gene3D" id="1.10.8.430">
    <property type="entry name" value="Helical domain of apoptotic protease-activating factors"/>
    <property type="match status" value="1"/>
</dbReference>
<comment type="caution">
    <text evidence="12">The sequence shown here is derived from an EMBL/GenBank/DDBJ whole genome shotgun (WGS) entry which is preliminary data.</text>
</comment>
<dbReference type="SUPFAM" id="SSF52540">
    <property type="entry name" value="P-loop containing nucleoside triphosphate hydrolases"/>
    <property type="match status" value="2"/>
</dbReference>
<evidence type="ECO:0000256" key="3">
    <source>
        <dbReference type="ARBA" id="ARBA00022614"/>
    </source>
</evidence>
<dbReference type="EMBL" id="JACXVP010000005">
    <property type="protein sequence ID" value="KAG5603770.1"/>
    <property type="molecule type" value="Genomic_DNA"/>
</dbReference>
<dbReference type="FunFam" id="1.10.10.10:FF:000322">
    <property type="entry name" value="Probable disease resistance protein At1g63360"/>
    <property type="match status" value="2"/>
</dbReference>
<evidence type="ECO:0000256" key="4">
    <source>
        <dbReference type="ARBA" id="ARBA00022737"/>
    </source>
</evidence>
<dbReference type="Pfam" id="PF00931">
    <property type="entry name" value="NB-ARC"/>
    <property type="match status" value="2"/>
</dbReference>
<evidence type="ECO:0000313" key="12">
    <source>
        <dbReference type="EMBL" id="KAG5603770.1"/>
    </source>
</evidence>
<dbReference type="GO" id="GO:0016020">
    <property type="term" value="C:membrane"/>
    <property type="evidence" value="ECO:0007669"/>
    <property type="project" value="UniProtKB-SubCell"/>
</dbReference>
<proteinExistence type="inferred from homology"/>
<name>A0A9J5YTS5_SOLCO</name>